<feature type="binding site" evidence="3">
    <location>
        <position position="651"/>
    </location>
    <ligand>
        <name>Ca(2+)</name>
        <dbReference type="ChEBI" id="CHEBI:29108"/>
        <label>10</label>
    </ligand>
</feature>
<feature type="binding site" evidence="3">
    <location>
        <position position="992"/>
    </location>
    <ligand>
        <name>Ca(2+)</name>
        <dbReference type="ChEBI" id="CHEBI:29108"/>
        <label>24</label>
    </ligand>
</feature>
<feature type="binding site" evidence="3">
    <location>
        <position position="966"/>
    </location>
    <ligand>
        <name>Ca(2+)</name>
        <dbReference type="ChEBI" id="CHEBI:29108"/>
        <label>24</label>
    </ligand>
</feature>
<evidence type="ECO:0007829" key="4">
    <source>
        <dbReference type="PDB" id="8BQE"/>
    </source>
</evidence>
<feature type="binding site" evidence="4">
    <location>
        <position position="90"/>
    </location>
    <ligand>
        <name>Ca(2+)</name>
        <dbReference type="ChEBI" id="CHEBI:29108"/>
        <label>2</label>
    </ligand>
</feature>
<dbReference type="PDB" id="5N97">
    <property type="method" value="EM"/>
    <property type="resolution" value="7.40 A"/>
    <property type="chains" value="A/B/C/D/E/F=249-1026"/>
</dbReference>
<feature type="binding site" evidence="3">
    <location>
        <position position="289"/>
    </location>
    <ligand>
        <name>Ca(2+)</name>
        <dbReference type="ChEBI" id="CHEBI:29108"/>
        <label>5</label>
    </ligand>
</feature>
<feature type="binding site" evidence="3">
    <location>
        <position position="931"/>
    </location>
    <ligand>
        <name>Ca(2+)</name>
        <dbReference type="ChEBI" id="CHEBI:29108"/>
        <label>23</label>
    </ligand>
</feature>
<feature type="binding site" evidence="3">
    <location>
        <position position="887"/>
    </location>
    <ligand>
        <name>Ca(2+)</name>
        <dbReference type="ChEBI" id="CHEBI:29108"/>
        <label>21</label>
    </ligand>
</feature>
<feature type="binding site" evidence="3">
    <location>
        <position position="558"/>
    </location>
    <ligand>
        <name>Ca(2+)</name>
        <dbReference type="ChEBI" id="CHEBI:29108"/>
        <label>7</label>
    </ligand>
</feature>
<feature type="binding site" evidence="3">
    <location>
        <position position="905"/>
    </location>
    <ligand>
        <name>Ca(2+)</name>
        <dbReference type="ChEBI" id="CHEBI:29108"/>
        <label>20</label>
    </ligand>
</feature>
<dbReference type="InterPro" id="IPR001343">
    <property type="entry name" value="Hemolysn_Ca-bd"/>
</dbReference>
<feature type="binding site" evidence="3">
    <location>
        <position position="901"/>
    </location>
    <ligand>
        <name>Ca(2+)</name>
        <dbReference type="ChEBI" id="CHEBI:29108"/>
        <label>22</label>
    </ligand>
</feature>
<feature type="binding site" evidence="3">
    <location>
        <position position="586"/>
    </location>
    <ligand>
        <name>Ca(2+)</name>
        <dbReference type="ChEBI" id="CHEBI:29108"/>
        <label>9</label>
    </ligand>
</feature>
<feature type="binding site" evidence="3">
    <location>
        <position position="887"/>
    </location>
    <ligand>
        <name>Ca(2+)</name>
        <dbReference type="ChEBI" id="CHEBI:29108"/>
        <label>20</label>
    </ligand>
</feature>
<feature type="binding site" evidence="3">
    <location>
        <position position="654"/>
    </location>
    <ligand>
        <name>Ca(2+)</name>
        <dbReference type="ChEBI" id="CHEBI:29108"/>
        <label>11</label>
    </ligand>
</feature>
<proteinExistence type="evidence at protein level"/>
<dbReference type="Proteomes" id="UP000001364">
    <property type="component" value="Chromosome"/>
</dbReference>
<feature type="binding site" evidence="3">
    <location>
        <position position="781"/>
    </location>
    <ligand>
        <name>Ca(2+)</name>
        <dbReference type="ChEBI" id="CHEBI:29108"/>
        <label>16</label>
    </ligand>
</feature>
<feature type="binding site" evidence="3">
    <location>
        <position position="759"/>
    </location>
    <ligand>
        <name>Ca(2+)</name>
        <dbReference type="ChEBI" id="CHEBI:29108"/>
        <label>14</label>
    </ligand>
</feature>
<feature type="binding site" evidence="3">
    <location>
        <position position="280"/>
    </location>
    <ligand>
        <name>Ca(2+)</name>
        <dbReference type="ChEBI" id="CHEBI:29108"/>
        <label>4</label>
    </ligand>
</feature>
<feature type="binding site" evidence="4">
    <location>
        <position position="83"/>
    </location>
    <ligand>
        <name>Ca(2+)</name>
        <dbReference type="ChEBI" id="CHEBI:29108"/>
        <label>1</label>
    </ligand>
</feature>
<dbReference type="GeneID" id="7329809"/>
<feature type="binding site" evidence="3">
    <location>
        <position position="762"/>
    </location>
    <ligand>
        <name>Ca(2+)</name>
        <dbReference type="ChEBI" id="CHEBI:29108"/>
        <label>14</label>
    </ligand>
</feature>
<gene>
    <name evidence="1" type="primary">rsaA</name>
    <name evidence="1" type="ordered locus">CCNA_01059</name>
</gene>
<feature type="binding site" evidence="3">
    <location>
        <position position="910"/>
    </location>
    <ligand>
        <name>Ca(2+)</name>
        <dbReference type="ChEBI" id="CHEBI:29108"/>
        <label>23</label>
    </ligand>
</feature>
<feature type="binding site" evidence="3">
    <location>
        <position position="797"/>
    </location>
    <ligand>
        <name>Ca(2+)</name>
        <dbReference type="ChEBI" id="CHEBI:29108"/>
        <label>15</label>
    </ligand>
</feature>
<feature type="binding site" evidence="3">
    <location>
        <position position="793"/>
    </location>
    <ligand>
        <name>Ca(2+)</name>
        <dbReference type="ChEBI" id="CHEBI:29108"/>
        <label>15</label>
    </ligand>
</feature>
<feature type="binding site" evidence="3">
    <location>
        <position position="259"/>
    </location>
    <ligand>
        <name>Ca(2+)</name>
        <dbReference type="ChEBI" id="CHEBI:29108"/>
        <label>4</label>
    </ligand>
</feature>
<feature type="binding site" evidence="3">
    <location>
        <position position="268"/>
    </location>
    <ligand>
        <name>Ca(2+)</name>
        <dbReference type="ChEBI" id="CHEBI:29108"/>
        <label>5</label>
    </ligand>
</feature>
<feature type="binding site" evidence="3">
    <location>
        <position position="994"/>
    </location>
    <ligand>
        <name>Ca(2+)</name>
        <dbReference type="ChEBI" id="CHEBI:29108"/>
        <label>24</label>
    </ligand>
</feature>
<keyword evidence="3 4" id="KW-0106">Calcium</keyword>
<feature type="binding site" evidence="3">
    <location>
        <position position="784"/>
    </location>
    <ligand>
        <name>Ca(2+)</name>
        <dbReference type="ChEBI" id="CHEBI:29108"/>
        <label>16</label>
    </ligand>
</feature>
<keyword evidence="2" id="KW-1185">Reference proteome</keyword>
<organism evidence="1 2">
    <name type="scientific">Caulobacter vibrioides (strain NA1000 / CB15N)</name>
    <name type="common">Caulobacter crescentus</name>
    <dbReference type="NCBI Taxonomy" id="565050"/>
    <lineage>
        <taxon>Bacteria</taxon>
        <taxon>Pseudomonadati</taxon>
        <taxon>Pseudomonadota</taxon>
        <taxon>Alphaproteobacteria</taxon>
        <taxon>Caulobacterales</taxon>
        <taxon>Caulobacteraceae</taxon>
        <taxon>Caulobacter</taxon>
    </lineage>
</organism>
<feature type="binding site" evidence="3">
    <location>
        <position position="795"/>
    </location>
    <ligand>
        <name>Ca(2+)</name>
        <dbReference type="ChEBI" id="CHEBI:29108"/>
        <label>15</label>
    </ligand>
</feature>
<dbReference type="GO" id="GO:0005509">
    <property type="term" value="F:calcium ion binding"/>
    <property type="evidence" value="ECO:0007669"/>
    <property type="project" value="InterPro"/>
</dbReference>
<feature type="binding site" evidence="3">
    <location>
        <position position="902"/>
    </location>
    <ligand>
        <name>Ca(2+)</name>
        <dbReference type="ChEBI" id="CHEBI:29108"/>
        <label>20</label>
    </ligand>
</feature>
<feature type="binding site" evidence="3">
    <location>
        <position position="562"/>
    </location>
    <ligand>
        <name>Ca(2+)</name>
        <dbReference type="ChEBI" id="CHEBI:29108"/>
        <label>9</label>
    </ligand>
</feature>
<feature type="binding site" evidence="3">
    <location>
        <position position="653"/>
    </location>
    <ligand>
        <name>Ca(2+)</name>
        <dbReference type="ChEBI" id="CHEBI:29108"/>
        <label>10</label>
    </ligand>
</feature>
<feature type="binding site" evidence="3">
    <location>
        <position position="291"/>
    </location>
    <ligand>
        <name>Ca(2+)</name>
        <dbReference type="ChEBI" id="CHEBI:29108"/>
        <label>6</label>
    </ligand>
</feature>
<dbReference type="RefSeq" id="WP_024265658.1">
    <property type="nucleotide sequence ID" value="NC_011916.1"/>
</dbReference>
<feature type="binding site" evidence="3">
    <location>
        <position position="908"/>
    </location>
    <ligand>
        <name>Ca(2+)</name>
        <dbReference type="ChEBI" id="CHEBI:29108"/>
        <label>23</label>
    </ligand>
</feature>
<dbReference type="KEGG" id="ccs:CCNA_01059"/>
<feature type="binding site" evidence="3">
    <location>
        <position position="529"/>
    </location>
    <ligand>
        <name>Ca(2+)</name>
        <dbReference type="ChEBI" id="CHEBI:29108"/>
        <label>7</label>
    </ligand>
</feature>
<feature type="binding site" evidence="3">
    <location>
        <position position="884"/>
    </location>
    <ligand>
        <name>Ca(2+)</name>
        <dbReference type="ChEBI" id="CHEBI:29108"/>
        <label>18</label>
    </ligand>
</feature>
<dbReference type="PRINTS" id="PR00313">
    <property type="entry name" value="CABNDNGRPT"/>
</dbReference>
<feature type="binding site" evidence="3">
    <location>
        <position position="905"/>
    </location>
    <ligand>
        <name>Ca(2+)</name>
        <dbReference type="ChEBI" id="CHEBI:29108"/>
        <label>22</label>
    </ligand>
</feature>
<feature type="binding site" evidence="4">
    <location>
        <position position="225"/>
    </location>
    <ligand>
        <name>Ca(2+)</name>
        <dbReference type="ChEBI" id="CHEBI:29108"/>
        <label>3</label>
    </ligand>
</feature>
<dbReference type="InterPro" id="IPR011049">
    <property type="entry name" value="Serralysin-like_metalloprot_C"/>
</dbReference>
<evidence type="ECO:0000313" key="1">
    <source>
        <dbReference type="EMBL" id="ACL94524.2"/>
    </source>
</evidence>
<feature type="binding site" evidence="3">
    <location>
        <position position="902"/>
    </location>
    <ligand>
        <name>Ca(2+)</name>
        <dbReference type="ChEBI" id="CHEBI:29108"/>
        <label>21</label>
    </ligand>
</feature>
<dbReference type="OrthoDB" id="7185923at2"/>
<feature type="binding site" evidence="3">
    <location>
        <position position="294"/>
    </location>
    <ligand>
        <name>Ca(2+)</name>
        <dbReference type="ChEBI" id="CHEBI:29108"/>
        <label>5</label>
    </ligand>
</feature>
<feature type="binding site" evidence="3">
    <location>
        <position position="809"/>
    </location>
    <ligand>
        <name>Ca(2+)</name>
        <dbReference type="ChEBI" id="CHEBI:29108"/>
        <label>17</label>
    </ligand>
</feature>
<feature type="binding site" evidence="3">
    <location>
        <position position="285"/>
    </location>
    <ligand>
        <name>Ca(2+)</name>
        <dbReference type="ChEBI" id="CHEBI:29108"/>
        <label>4</label>
    </ligand>
</feature>
<feature type="binding site" evidence="3">
    <location>
        <position position="676"/>
    </location>
    <ligand>
        <name>Ca(2+)</name>
        <dbReference type="ChEBI" id="CHEBI:29108"/>
        <label>12</label>
    </ligand>
</feature>
<feature type="binding site" evidence="3">
    <location>
        <position position="757"/>
    </location>
    <ligand>
        <name>Ca(2+)</name>
        <dbReference type="ChEBI" id="CHEBI:29108"/>
        <label>14</label>
    </ligand>
</feature>
<evidence type="ECO:0000313" key="2">
    <source>
        <dbReference type="Proteomes" id="UP000001364"/>
    </source>
</evidence>
<feature type="binding site" evidence="3">
    <location>
        <position position="784"/>
    </location>
    <ligand>
        <name>Ca(2+)</name>
        <dbReference type="ChEBI" id="CHEBI:29108"/>
        <label>17</label>
    </ligand>
</feature>
<feature type="binding site" evidence="3">
    <location>
        <position position="678"/>
    </location>
    <ligand>
        <name>Ca(2+)</name>
        <dbReference type="ChEBI" id="CHEBI:29108"/>
        <label>11</label>
    </ligand>
</feature>
<dbReference type="Pfam" id="PF00353">
    <property type="entry name" value="HemolysinCabind"/>
    <property type="match status" value="3"/>
</dbReference>
<feature type="binding site" evidence="3">
    <location>
        <position position="690"/>
    </location>
    <ligand>
        <name>Ca(2+)</name>
        <dbReference type="ChEBI" id="CHEBI:29108"/>
        <label>13</label>
    </ligand>
</feature>
<feature type="binding site" evidence="3">
    <location>
        <position position="990"/>
    </location>
    <ligand>
        <name>Ca(2+)</name>
        <dbReference type="ChEBI" id="CHEBI:29108"/>
        <label>24</label>
    </ligand>
</feature>
<reference evidence="1 2" key="1">
    <citation type="journal article" date="2010" name="J. Bacteriol.">
        <title>The genetic basis of laboratory adaptation in Caulobacter crescentus.</title>
        <authorList>
            <person name="Marks M.E."/>
            <person name="Castro-Rojas C.M."/>
            <person name="Teiling C."/>
            <person name="Du L."/>
            <person name="Kapatral V."/>
            <person name="Walunas T.L."/>
            <person name="Crosson S."/>
        </authorList>
    </citation>
    <scope>NUCLEOTIDE SEQUENCE [LARGE SCALE GENOMIC DNA]</scope>
    <source>
        <strain evidence="2">NA1000 / CB15N</strain>
    </source>
</reference>
<dbReference type="PATRIC" id="fig|565050.3.peg.1042"/>
<dbReference type="EMBL" id="CP001340">
    <property type="protein sequence ID" value="ACL94524.2"/>
    <property type="molecule type" value="Genomic_DNA"/>
</dbReference>
<feature type="binding site" evidence="3">
    <location>
        <position position="905"/>
    </location>
    <ligand>
        <name>Ca(2+)</name>
        <dbReference type="ChEBI" id="CHEBI:29108"/>
        <label>21</label>
    </ligand>
</feature>
<dbReference type="EMDB" id="EMD-3604"/>
<dbReference type="RefSeq" id="YP_002516432.2">
    <property type="nucleotide sequence ID" value="NC_011916.1"/>
</dbReference>
<feature type="binding site" evidence="3">
    <location>
        <position position="294"/>
    </location>
    <ligand>
        <name>Ca(2+)</name>
        <dbReference type="ChEBI" id="CHEBI:29108"/>
        <label>6</label>
    </ligand>
</feature>
<name>A0A0H3C8J1_CAUVN</name>
<feature type="binding site" evidence="4">
    <location>
        <position position="222"/>
    </location>
    <ligand>
        <name>Ca(2+)</name>
        <dbReference type="ChEBI" id="CHEBI:29108"/>
        <label>3</label>
    </ligand>
</feature>
<sequence>MAYTTAQLVTAYTNANLGKAPDAATTLTLDAYATQTQTGGLSDAAALTNTLKLVNSTTAVAIQTYQFFTGVAPSAAGLDFLVDSTTNTNDLNDAYYSKFAQENRFINFSINLATGAGAGATAFAAAYTGVSYAQTVATAYDKIIGNAVATAAGVDVAAAVAFLSRQANIDYLTAFVRANTPFTAAADIDLAVKAALIGTILNAATVSGIGGYATATAAMINDLSDGALSTDNAAGVNLFTAYPSSGVSGSTLSLTTGTDTLTGTANNDTFVAGEVAGAATLTVGDTLSGGAGTDVLNWVQAAAVTALPTGVTISGIETMNVTSGAAITLNTSSGVTGLTALNTNTSGAAQTVTAGAGQNLTATTAAQAANNVAVDGGANVTVASTGVTSGTTTVGANSAASGTVSVSVANSSTTTTGAIAVTGGTAVTVAQTAGNAVNTTLTQADVTVTGNSSTTAVTVTQTAAATAGATVAGRVNGAVTITDSAAASATTAGKIATVTLGSFGAATIDSSALTTVNLSGTGTSLGIGRGALTATPTANTLTLNVNGLTTTGAITDSEAAADDGFTTINIAGSTASSTIASLVAADATTLNISGDARVTITSHTAAALTGITVTNSVGATLGAELATGLVFTGGAGADSILLGATTKAIVMGAGDDTVTVSSATLGAGGSVNGGDGTDVLVANVNGSSFSADPAFGGFETLRVAGAAAQGSHNANGFTALQLGATAGATTFTNVAVNVGLTVLAAPTGTTTVTLANATGTSDVFNLTLSSSAALAAGTVALAGVETVNIAATDTNTTAHVDTLTLQATSAKSIVVTGNAGLNLTNTGNTAVTSFDASAVTGTGSAVTFVSANTTVGEVVTIRGGAGADSLTGSATANDTIIGGAGADTLVYTGGTDTFTGGTGADIFDINAIGTSTAFVTITDAAVGDKLDLVGISTNGAIADGAFGAAVTLGAAATLAQYLDAAAAGDGSGTSVAKWFQFGGDTYVVVDSSAGATFVSGADAVIKLTGLVTLTTSAFATEVLTLA</sequence>
<dbReference type="SMR" id="A0A0H3C8J1"/>
<feature type="binding site" evidence="3">
    <location>
        <position position="678"/>
    </location>
    <ligand>
        <name>Ca(2+)</name>
        <dbReference type="ChEBI" id="CHEBI:29108"/>
        <label>12</label>
    </ligand>
</feature>
<feature type="binding site" evidence="3">
    <location>
        <position position="783"/>
    </location>
    <ligand>
        <name>Ca(2+)</name>
        <dbReference type="ChEBI" id="CHEBI:29108"/>
        <label>14</label>
    </ligand>
</feature>
<dbReference type="SUPFAM" id="SSF51120">
    <property type="entry name" value="beta-Roll"/>
    <property type="match status" value="1"/>
</dbReference>
<feature type="binding site" evidence="3">
    <location>
        <position position="887"/>
    </location>
    <ligand>
        <name>Ca(2+)</name>
        <dbReference type="ChEBI" id="CHEBI:29108"/>
        <label>18</label>
    </ligand>
</feature>
<feature type="binding site" evidence="4">
    <location>
        <position position="79"/>
    </location>
    <ligand>
        <name>Ca(2+)</name>
        <dbReference type="ChEBI" id="CHEBI:29108"/>
        <label>1</label>
    </ligand>
</feature>
<feature type="binding site" evidence="3">
    <location>
        <position position="697"/>
    </location>
    <ligand>
        <name>Ca(2+)</name>
        <dbReference type="ChEBI" id="CHEBI:29108"/>
        <label>12</label>
    </ligand>
</feature>
<feature type="binding site" evidence="3">
    <location>
        <position position="656"/>
    </location>
    <ligand>
        <name>Ca(2+)</name>
        <dbReference type="ChEBI" id="CHEBI:29108"/>
        <label>11</label>
    </ligand>
</feature>
<accession>A0A0H3C8J1</accession>
<reference evidence="4" key="3">
    <citation type="journal article" date="2022" name="Elife">
        <title>A Bayesian approach to single-particle electron cryo-tomography in RELION-4.0.</title>
        <authorList>
            <person name="Zivanov J."/>
            <person name="Oton J."/>
            <person name="Ke Z."/>
            <person name="von Kugelgen A."/>
            <person name="Pyle E."/>
            <person name="Qu K."/>
            <person name="Morado D."/>
            <person name="Castano-Diez D."/>
            <person name="Zanetti G."/>
            <person name="Bharat T.A.M."/>
            <person name="Briggs J.A.G."/>
            <person name="Scheres S.H.W."/>
        </authorList>
    </citation>
    <scope>STRUCTURE BY ELECTRON MICROSCOPY (3.50 ANGSTROMS) IN COMPLEX WITH CA(2+)</scope>
</reference>
<dbReference type="EMDB" id="EMD-16183"/>
<feature type="binding site" evidence="3">
    <location>
        <position position="876"/>
    </location>
    <ligand>
        <name>Ca(2+)</name>
        <dbReference type="ChEBI" id="CHEBI:29108"/>
        <label>19</label>
    </ligand>
</feature>
<feature type="binding site" evidence="3">
    <location>
        <position position="878"/>
    </location>
    <ligand>
        <name>Ca(2+)</name>
        <dbReference type="ChEBI" id="CHEBI:29108"/>
        <label>19</label>
    </ligand>
</feature>
<dbReference type="PDB" id="8BQE">
    <property type="method" value="EM"/>
    <property type="resolution" value="3.50 A"/>
    <property type="chains" value="A/B/C/D/E/F=1-1026"/>
</dbReference>
<feature type="binding site" evidence="3">
    <location>
        <position position="315"/>
    </location>
    <ligand>
        <name>Ca(2+)</name>
        <dbReference type="ChEBI" id="CHEBI:29108"/>
        <label>6</label>
    </ligand>
</feature>
<feature type="binding site" evidence="3">
    <location>
        <position position="896"/>
    </location>
    <ligand>
        <name>Ca(2+)</name>
        <dbReference type="ChEBI" id="CHEBI:29108"/>
        <label>19</label>
    </ligand>
</feature>
<feature type="binding site" evidence="3">
    <location>
        <position position="873"/>
    </location>
    <ligand>
        <name>Ca(2+)</name>
        <dbReference type="ChEBI" id="CHEBI:29108"/>
        <label>19</label>
    </ligand>
</feature>
<feature type="binding site" evidence="3">
    <location>
        <position position="317"/>
    </location>
    <ligand>
        <name>Ca(2+)</name>
        <dbReference type="ChEBI" id="CHEBI:29108"/>
        <label>6</label>
    </ligand>
</feature>
<feature type="binding site" evidence="4">
    <location>
        <position position="84"/>
    </location>
    <ligand>
        <name>Ca(2+)</name>
        <dbReference type="ChEBI" id="CHEBI:29108"/>
        <label>2</label>
    </ligand>
</feature>
<feature type="binding site" evidence="3">
    <location>
        <position position="673"/>
    </location>
    <ligand>
        <name>Ca(2+)</name>
        <dbReference type="ChEBI" id="CHEBI:29108"/>
        <label>11</label>
    </ligand>
</feature>
<feature type="binding site" evidence="3">
    <location>
        <position position="656"/>
    </location>
    <ligand>
        <name>Ca(2+)</name>
        <dbReference type="ChEBI" id="CHEBI:29108"/>
        <label>10</label>
    </ligand>
</feature>
<feature type="binding site" evidence="3">
    <location>
        <position position="290"/>
    </location>
    <ligand>
        <name>Ca(2+)</name>
        <dbReference type="ChEBI" id="CHEBI:29108"/>
        <label>6</label>
    </ligand>
</feature>
<feature type="binding site" evidence="3">
    <location>
        <position position="266"/>
    </location>
    <ligand>
        <name>Ca(2+)</name>
        <dbReference type="ChEBI" id="CHEBI:29108"/>
        <label>5</label>
    </ligand>
</feature>
<feature type="binding site" evidence="3">
    <location>
        <position position="674"/>
    </location>
    <ligand>
        <name>Ca(2+)</name>
        <dbReference type="ChEBI" id="CHEBI:29108"/>
        <label>12</label>
    </ligand>
</feature>
<feature type="binding site" evidence="3">
    <location>
        <position position="562"/>
    </location>
    <ligand>
        <name>Ca(2+)</name>
        <dbReference type="ChEBI" id="CHEBI:29108"/>
        <label>8</label>
    </ligand>
</feature>
<feature type="binding site" evidence="3">
    <location>
        <position position="864"/>
    </location>
    <ligand>
        <name>Ca(2+)</name>
        <dbReference type="ChEBI" id="CHEBI:29108"/>
        <label>18</label>
    </ligand>
</feature>
<feature type="binding site" evidence="3">
    <location>
        <position position="968"/>
    </location>
    <ligand>
        <name>Ca(2+)</name>
        <dbReference type="ChEBI" id="CHEBI:29108"/>
        <label>24</label>
    </ligand>
</feature>
<feature type="binding site" evidence="3">
    <location>
        <position position="771"/>
    </location>
    <ligand>
        <name>Ca(2+)</name>
        <dbReference type="ChEBI" id="CHEBI:29108"/>
        <label>15</label>
    </ligand>
</feature>
<feature type="binding site" evidence="3">
    <location>
        <position position="699"/>
    </location>
    <ligand>
        <name>Ca(2+)</name>
        <dbReference type="ChEBI" id="CHEBI:29108"/>
        <label>12</label>
    </ligand>
</feature>
<feature type="binding site" evidence="4">
    <location>
        <position position="93"/>
    </location>
    <ligand>
        <name>Ca(2+)</name>
        <dbReference type="ChEBI" id="CHEBI:29108"/>
        <label>2</label>
    </ligand>
</feature>
<feature type="binding site" evidence="3">
    <location>
        <position position="652"/>
    </location>
    <ligand>
        <name>Ca(2+)</name>
        <dbReference type="ChEBI" id="CHEBI:29108"/>
        <label>11</label>
    </ligand>
</feature>
<feature type="binding site" evidence="3">
    <location>
        <position position="866"/>
    </location>
    <ligand>
        <name>Ca(2+)</name>
        <dbReference type="ChEBI" id="CHEBI:29108"/>
        <label>18</label>
    </ligand>
</feature>
<dbReference type="HOGENOM" id="CLU_267137_0_0_5"/>
<feature type="binding site" evidence="3">
    <location>
        <position position="634"/>
    </location>
    <ligand>
        <name>Ca(2+)</name>
        <dbReference type="ChEBI" id="CHEBI:29108"/>
        <label>10</label>
    </ligand>
</feature>
<feature type="binding site" evidence="4">
    <location>
        <position position="17"/>
    </location>
    <ligand>
        <name>Ca(2+)</name>
        <dbReference type="ChEBI" id="CHEBI:29108"/>
        <label>1</label>
    </ligand>
</feature>
<feature type="binding site" evidence="3">
    <location>
        <position position="785"/>
    </location>
    <ligand>
        <name>Ca(2+)</name>
        <dbReference type="ChEBI" id="CHEBI:29108"/>
        <label>14</label>
    </ligand>
</feature>
<dbReference type="AlphaFoldDB" id="A0A0H3C8J1"/>
<keyword evidence="3 4" id="KW-0002">3D-structure</keyword>
<feature type="binding site" evidence="3">
    <location>
        <position position="638"/>
    </location>
    <ligand>
        <name>Ca(2+)</name>
        <dbReference type="ChEBI" id="CHEBI:29108"/>
        <label>10</label>
    </ligand>
</feature>
<feature type="binding site" evidence="3">
    <location>
        <position position="903"/>
    </location>
    <ligand>
        <name>Ca(2+)</name>
        <dbReference type="ChEBI" id="CHEBI:29108"/>
        <label>22</label>
    </ligand>
</feature>
<feature type="binding site" evidence="3">
    <location>
        <position position="282"/>
    </location>
    <ligand>
        <name>Ca(2+)</name>
        <dbReference type="ChEBI" id="CHEBI:29108"/>
        <label>4</label>
    </ligand>
</feature>
<feature type="binding site" evidence="3">
    <location>
        <position position="559"/>
    </location>
    <ligand>
        <name>Ca(2+)</name>
        <dbReference type="ChEBI" id="CHEBI:29108"/>
        <label>9</label>
    </ligand>
</feature>
<feature type="binding site" evidence="3">
    <location>
        <position position="868"/>
    </location>
    <ligand>
        <name>Ca(2+)</name>
        <dbReference type="ChEBI" id="CHEBI:29108"/>
        <label>18</label>
    </ligand>
</feature>
<feature type="binding site" evidence="3">
    <location>
        <position position="893"/>
    </location>
    <ligand>
        <name>Ca(2+)</name>
        <dbReference type="ChEBI" id="CHEBI:29108"/>
        <label>19</label>
    </ligand>
</feature>
<feature type="binding site" evidence="3">
    <location>
        <position position="695"/>
    </location>
    <ligand>
        <name>Ca(2+)</name>
        <dbReference type="ChEBI" id="CHEBI:29108"/>
        <label>13</label>
    </ligand>
</feature>
<protein>
    <submittedName>
        <fullName evidence="1">S-layer protein rsaA</fullName>
    </submittedName>
</protein>
<evidence type="ECO:0007829" key="3">
    <source>
        <dbReference type="PDB" id="5N97"/>
    </source>
</evidence>
<keyword evidence="3 4" id="KW-0479">Metal-binding</keyword>
<feature type="binding site" evidence="3">
    <location>
        <position position="885"/>
    </location>
    <ligand>
        <name>Ca(2+)</name>
        <dbReference type="ChEBI" id="CHEBI:29108"/>
        <label>21</label>
    </ligand>
</feature>
<feature type="binding site" evidence="3">
    <location>
        <position position="883"/>
    </location>
    <ligand>
        <name>Ca(2+)</name>
        <dbReference type="ChEBI" id="CHEBI:29108"/>
        <label>20</label>
    </ligand>
</feature>
<dbReference type="PDBsum" id="5N97"/>
<feature type="binding site" evidence="3">
    <location>
        <position position="928"/>
    </location>
    <ligand>
        <name>Ca(2+)</name>
        <dbReference type="ChEBI" id="CHEBI:29108"/>
        <label>22</label>
    </ligand>
</feature>
<dbReference type="Pfam" id="PF19198">
    <property type="entry name" value="RsaA_NTD"/>
    <property type="match status" value="1"/>
</dbReference>
<feature type="binding site" evidence="3">
    <location>
        <position position="532"/>
    </location>
    <ligand>
        <name>Ca(2+)</name>
        <dbReference type="ChEBI" id="CHEBI:29108"/>
        <label>8</label>
    </ligand>
</feature>
<feature type="binding site" evidence="3">
    <location>
        <position position="257"/>
    </location>
    <ligand>
        <name>Ca(2+)</name>
        <dbReference type="ChEBI" id="CHEBI:29108"/>
        <label>4</label>
    </ligand>
</feature>
<feature type="binding site" evidence="3">
    <location>
        <position position="255"/>
    </location>
    <ligand>
        <name>Ca(2+)</name>
        <dbReference type="ChEBI" id="CHEBI:29108"/>
        <label>4</label>
    </ligand>
</feature>
<feature type="binding site" evidence="3">
    <location>
        <position position="675"/>
    </location>
    <ligand>
        <name>Ca(2+)</name>
        <dbReference type="ChEBI" id="CHEBI:29108"/>
        <label>11</label>
    </ligand>
</feature>
<dbReference type="Gene3D" id="2.150.10.10">
    <property type="entry name" value="Serralysin-like metalloprotease, C-terminal"/>
    <property type="match status" value="1"/>
</dbReference>
<feature type="binding site" evidence="3">
    <location>
        <position position="636"/>
    </location>
    <ligand>
        <name>Ca(2+)</name>
        <dbReference type="ChEBI" id="CHEBI:29108"/>
        <label>10</label>
    </ligand>
</feature>
<reference evidence="3" key="2">
    <citation type="journal article" date="2017" name="Nat. Microbiol.">
        <title>Structure of the hexagonal surface layer on Caulobacter crescentus cells.</title>
        <authorList>
            <person name="Bharat T.A.M."/>
            <person name="Kureisaite-Ciziene D."/>
            <person name="Hardy G.G."/>
            <person name="Yu E.W."/>
            <person name="Devant J.M."/>
            <person name="Hagen W.J.H."/>
            <person name="Brun Y.V."/>
            <person name="Briggs J.A.G."/>
            <person name="Lowe J."/>
        </authorList>
    </citation>
    <scope>STRUCTURE BY ELECTRON MICROSCOPY (7.40 ANGSTROMS) OF 249-1026 IN COMPLEX WITH CA(2+)</scope>
</reference>